<evidence type="ECO:0000313" key="2">
    <source>
        <dbReference type="EMBL" id="MBK3516277.1"/>
    </source>
</evidence>
<comment type="caution">
    <text evidence="2">The sequence shown here is derived from an EMBL/GenBank/DDBJ whole genome shotgun (WGS) entry which is preliminary data.</text>
</comment>
<name>A0ABS1HFD9_9BACT</name>
<keyword evidence="1" id="KW-0732">Signal</keyword>
<gene>
    <name evidence="2" type="ORF">JIV24_02920</name>
</gene>
<evidence type="ECO:0000256" key="1">
    <source>
        <dbReference type="SAM" id="SignalP"/>
    </source>
</evidence>
<protein>
    <submittedName>
        <fullName evidence="2">YfiR family protein</fullName>
    </submittedName>
</protein>
<feature type="signal peptide" evidence="1">
    <location>
        <begin position="1"/>
        <end position="19"/>
    </location>
</feature>
<dbReference type="InterPro" id="IPR025293">
    <property type="entry name" value="YfiR/HmsC-like"/>
</dbReference>
<dbReference type="Pfam" id="PF13689">
    <property type="entry name" value="DUF4154"/>
    <property type="match status" value="1"/>
</dbReference>
<sequence length="170" mass="18669">MKKIIFFLALTLLPMVGQAQVAKFKSVFTLSFIRHIGWTETAKEGDFVIGVVRDKEIADWMSKLSAGKKFGFQNVVIKQFKSPEEVVDCQVVYVSSNVNFGKHASTIVDKVNGGSTLIITESEGACNSGSMINFVVREDKLKFEIHKANAAKFGLQVSSKLEGMSNAISL</sequence>
<proteinExistence type="predicted"/>
<keyword evidence="3" id="KW-1185">Reference proteome</keyword>
<reference evidence="2 3" key="1">
    <citation type="submission" date="2021-01" db="EMBL/GenBank/DDBJ databases">
        <title>Carboxyliciviraga sp.nov., isolated from coastal sediments.</title>
        <authorList>
            <person name="Lu D."/>
            <person name="Zhang T."/>
        </authorList>
    </citation>
    <scope>NUCLEOTIDE SEQUENCE [LARGE SCALE GENOMIC DNA]</scope>
    <source>
        <strain evidence="2 3">N1Y132</strain>
    </source>
</reference>
<dbReference type="Proteomes" id="UP000605676">
    <property type="component" value="Unassembled WGS sequence"/>
</dbReference>
<dbReference type="EMBL" id="JAENRR010000004">
    <property type="protein sequence ID" value="MBK3516277.1"/>
    <property type="molecule type" value="Genomic_DNA"/>
</dbReference>
<accession>A0ABS1HFD9</accession>
<organism evidence="2 3">
    <name type="scientific">Carboxylicivirga marina</name>
    <dbReference type="NCBI Taxonomy" id="2800988"/>
    <lineage>
        <taxon>Bacteria</taxon>
        <taxon>Pseudomonadati</taxon>
        <taxon>Bacteroidota</taxon>
        <taxon>Bacteroidia</taxon>
        <taxon>Marinilabiliales</taxon>
        <taxon>Marinilabiliaceae</taxon>
        <taxon>Carboxylicivirga</taxon>
    </lineage>
</organism>
<evidence type="ECO:0000313" key="3">
    <source>
        <dbReference type="Proteomes" id="UP000605676"/>
    </source>
</evidence>
<feature type="chain" id="PRO_5046305881" evidence="1">
    <location>
        <begin position="20"/>
        <end position="170"/>
    </location>
</feature>
<dbReference type="RefSeq" id="WP_200463506.1">
    <property type="nucleotide sequence ID" value="NZ_JAENRR010000004.1"/>
</dbReference>